<name>A0AAD1U521_EUPCR</name>
<sequence length="502" mass="58043">MLKVNEVRKSLNCGSTNNIKGEKRPSYDHRVFNMSNSVEEFSIQNNYKPESQYLSRNNYKTNTHFKPHNRSYQALDPYLNERIRHESNKIIIENNGHSGENGNFTCLSGTQVSNKNKTKLAKCETSYNINDSSLQYVLKKSKQQGSRAQNRKKRTNQLLNYFFKKSMKHNKQLCETFSDIDSIFPMKMTSFSREKMLSRNTKMKHCTPKRSKDAKIFKKASLNKSRATVSRKSRVQYKHFKNADLPRVDARRMTFYKDGDTSNINGDSNHPEIKITKPDVHPYDSKQKTFKRVLNKSYSNCHISRKDKLTKNLKLSGSSVELKSTQKSNMKQKIPRSPYGNFLEIKNNTRCNLSEQKSQKSNARTDKSDSRDGYLSSRRSNDTEDFWAATPNCLSVTRLESSVKTKDATIHQFETKLPSEDLSSLHSKSTVSHEENLLNHSEVYPPILPIRIHLTYKNKSKPPVLPKSPPHNPTSTYNLPVPRHRASRRKSNNKICISKELF</sequence>
<dbReference type="EMBL" id="CAMPGE010003293">
    <property type="protein sequence ID" value="CAI2362121.1"/>
    <property type="molecule type" value="Genomic_DNA"/>
</dbReference>
<accession>A0AAD1U521</accession>
<proteinExistence type="predicted"/>
<feature type="compositionally biased region" description="Polar residues" evidence="1">
    <location>
        <begin position="320"/>
        <end position="331"/>
    </location>
</feature>
<feature type="compositionally biased region" description="Polar residues" evidence="1">
    <location>
        <begin position="346"/>
        <end position="362"/>
    </location>
</feature>
<evidence type="ECO:0000313" key="2">
    <source>
        <dbReference type="EMBL" id="CAI2362121.1"/>
    </source>
</evidence>
<protein>
    <submittedName>
        <fullName evidence="2">Uncharacterized protein</fullName>
    </submittedName>
</protein>
<dbReference type="AlphaFoldDB" id="A0AAD1U521"/>
<gene>
    <name evidence="2" type="ORF">ECRASSUSDP1_LOCUS3440</name>
</gene>
<dbReference type="Proteomes" id="UP001295684">
    <property type="component" value="Unassembled WGS sequence"/>
</dbReference>
<feature type="compositionally biased region" description="Basic and acidic residues" evidence="1">
    <location>
        <begin position="363"/>
        <end position="372"/>
    </location>
</feature>
<comment type="caution">
    <text evidence="2">The sequence shown here is derived from an EMBL/GenBank/DDBJ whole genome shotgun (WGS) entry which is preliminary data.</text>
</comment>
<reference evidence="2" key="1">
    <citation type="submission" date="2023-07" db="EMBL/GenBank/DDBJ databases">
        <authorList>
            <consortium name="AG Swart"/>
            <person name="Singh M."/>
            <person name="Singh A."/>
            <person name="Seah K."/>
            <person name="Emmerich C."/>
        </authorList>
    </citation>
    <scope>NUCLEOTIDE SEQUENCE</scope>
    <source>
        <strain evidence="2">DP1</strain>
    </source>
</reference>
<organism evidence="2 3">
    <name type="scientific">Euplotes crassus</name>
    <dbReference type="NCBI Taxonomy" id="5936"/>
    <lineage>
        <taxon>Eukaryota</taxon>
        <taxon>Sar</taxon>
        <taxon>Alveolata</taxon>
        <taxon>Ciliophora</taxon>
        <taxon>Intramacronucleata</taxon>
        <taxon>Spirotrichea</taxon>
        <taxon>Hypotrichia</taxon>
        <taxon>Euplotida</taxon>
        <taxon>Euplotidae</taxon>
        <taxon>Moneuplotes</taxon>
    </lineage>
</organism>
<feature type="compositionally biased region" description="Pro residues" evidence="1">
    <location>
        <begin position="463"/>
        <end position="472"/>
    </location>
</feature>
<evidence type="ECO:0000313" key="3">
    <source>
        <dbReference type="Proteomes" id="UP001295684"/>
    </source>
</evidence>
<feature type="region of interest" description="Disordered" evidence="1">
    <location>
        <begin position="460"/>
        <end position="492"/>
    </location>
</feature>
<feature type="region of interest" description="Disordered" evidence="1">
    <location>
        <begin position="320"/>
        <end position="379"/>
    </location>
</feature>
<keyword evidence="3" id="KW-1185">Reference proteome</keyword>
<feature type="compositionally biased region" description="Basic residues" evidence="1">
    <location>
        <begin position="482"/>
        <end position="492"/>
    </location>
</feature>
<evidence type="ECO:0000256" key="1">
    <source>
        <dbReference type="SAM" id="MobiDB-lite"/>
    </source>
</evidence>